<comment type="subcellular location">
    <subcellularLocation>
        <location evidence="1">Nucleus</location>
    </subcellularLocation>
</comment>
<evidence type="ECO:0000313" key="5">
    <source>
        <dbReference type="EMBL" id="TVY76135.1"/>
    </source>
</evidence>
<dbReference type="Gene3D" id="4.10.240.10">
    <property type="entry name" value="Zn(2)-C6 fungal-type DNA-binding domain"/>
    <property type="match status" value="1"/>
</dbReference>
<dbReference type="EMBL" id="QGMK01000856">
    <property type="protein sequence ID" value="TVY76135.1"/>
    <property type="molecule type" value="Genomic_DNA"/>
</dbReference>
<dbReference type="InterPro" id="IPR036864">
    <property type="entry name" value="Zn2-C6_fun-type_DNA-bd_sf"/>
</dbReference>
<dbReference type="OrthoDB" id="2269373at2759"/>
<keyword evidence="2" id="KW-0479">Metal-binding</keyword>
<feature type="domain" description="Zn(2)-C6 fungal-type" evidence="4">
    <location>
        <begin position="25"/>
        <end position="54"/>
    </location>
</feature>
<sequence length="701" mass="78233">MSAILSHPELDSGLSRRTKITRGHSCVLCRRRKIKCDGQRPCQNCQKSRAECVESDIVPAGRKKRRQVDLVARLSRAEEALRKAGLKIEDGDECYGVAEETDSSRAAQNGNQNAVGRGRTIEGGRLVIERGESRYVETSIWGDISAEVREDSIHLLQDSSDDESTNDISPTSDYCSLLFGRLMINKSLTSLHPPTVQIFRLWQAFLNNVNPLTKILHAPTTQELLLRAMEDLATVPAPTEALMFAIYYSAVISIDSGSCQSILGESRDIALAKYSTATQQALLNAKLLRTSNLMVLQALVLYLLSIRPSTDHDTLWILSGIATKIGQRIGLHQDSTSSSLSVLENELRGRIWWQIVAMEGHSSFFSGSATPMSVLAHNPRRLLNVNDSDLSPSMLEPPREQSAVTEMLFCSINYRLGRFMYQHIFEGGLPAGPDQGDRLALKLKAADDFENMLDQTYLRYCDPSVPLHYLAIRVVRASLSKMRLRLYAPTRSLNGSPQPQANSDAAFAISLKMLEIDMEGHSSAGQAKLKGFMWHIRVFFQLEAFIYALSELRIRTFGPQVDWAWQLIEAMYQNHGNILRETKNRLWFAAGNLCLKAWEQRVKSLQSQEGTLGFTVPPFVKELCAQRGIESEPVRAGGNHDSSLGFYDSMGLSSIPAIDTQWEGMKIDDTNVPLDTVNMGAAVDWEYWQTLFDDCGVPAYT</sequence>
<dbReference type="InterPro" id="IPR001138">
    <property type="entry name" value="Zn2Cys6_DnaBD"/>
</dbReference>
<dbReference type="PROSITE" id="PS00463">
    <property type="entry name" value="ZN2_CY6_FUNGAL_1"/>
    <property type="match status" value="1"/>
</dbReference>
<dbReference type="SMART" id="SM00066">
    <property type="entry name" value="GAL4"/>
    <property type="match status" value="1"/>
</dbReference>
<dbReference type="GO" id="GO:0006351">
    <property type="term" value="P:DNA-templated transcription"/>
    <property type="evidence" value="ECO:0007669"/>
    <property type="project" value="InterPro"/>
</dbReference>
<reference evidence="5 6" key="1">
    <citation type="submission" date="2018-05" db="EMBL/GenBank/DDBJ databases">
        <title>Genome sequencing and assembly of the regulated plant pathogen Lachnellula willkommii and related sister species for the development of diagnostic species identification markers.</title>
        <authorList>
            <person name="Giroux E."/>
            <person name="Bilodeau G."/>
        </authorList>
    </citation>
    <scope>NUCLEOTIDE SEQUENCE [LARGE SCALE GENOMIC DNA]</scope>
    <source>
        <strain evidence="5 6">CBS 268.59</strain>
    </source>
</reference>
<keyword evidence="6" id="KW-1185">Reference proteome</keyword>
<dbReference type="Pfam" id="PF00172">
    <property type="entry name" value="Zn_clus"/>
    <property type="match status" value="1"/>
</dbReference>
<dbReference type="Proteomes" id="UP000469558">
    <property type="component" value="Unassembled WGS sequence"/>
</dbReference>
<dbReference type="SMART" id="SM00906">
    <property type="entry name" value="Fungal_trans"/>
    <property type="match status" value="1"/>
</dbReference>
<protein>
    <submittedName>
        <fullName evidence="5">Aurofusarin cluster transcription factor aurR2</fullName>
    </submittedName>
</protein>
<proteinExistence type="predicted"/>
<dbReference type="Pfam" id="PF04082">
    <property type="entry name" value="Fungal_trans"/>
    <property type="match status" value="1"/>
</dbReference>
<evidence type="ECO:0000313" key="6">
    <source>
        <dbReference type="Proteomes" id="UP000469558"/>
    </source>
</evidence>
<evidence type="ECO:0000256" key="2">
    <source>
        <dbReference type="ARBA" id="ARBA00022723"/>
    </source>
</evidence>
<keyword evidence="3" id="KW-0539">Nucleus</keyword>
<dbReference type="CDD" id="cd00067">
    <property type="entry name" value="GAL4"/>
    <property type="match status" value="1"/>
</dbReference>
<name>A0A8T9C437_9HELO</name>
<dbReference type="CDD" id="cd12148">
    <property type="entry name" value="fungal_TF_MHR"/>
    <property type="match status" value="1"/>
</dbReference>
<dbReference type="GO" id="GO:0008270">
    <property type="term" value="F:zinc ion binding"/>
    <property type="evidence" value="ECO:0007669"/>
    <property type="project" value="InterPro"/>
</dbReference>
<evidence type="ECO:0000256" key="3">
    <source>
        <dbReference type="ARBA" id="ARBA00023242"/>
    </source>
</evidence>
<dbReference type="GO" id="GO:0000981">
    <property type="term" value="F:DNA-binding transcription factor activity, RNA polymerase II-specific"/>
    <property type="evidence" value="ECO:0007669"/>
    <property type="project" value="InterPro"/>
</dbReference>
<evidence type="ECO:0000256" key="1">
    <source>
        <dbReference type="ARBA" id="ARBA00004123"/>
    </source>
</evidence>
<organism evidence="5 6">
    <name type="scientific">Lachnellula suecica</name>
    <dbReference type="NCBI Taxonomy" id="602035"/>
    <lineage>
        <taxon>Eukaryota</taxon>
        <taxon>Fungi</taxon>
        <taxon>Dikarya</taxon>
        <taxon>Ascomycota</taxon>
        <taxon>Pezizomycotina</taxon>
        <taxon>Leotiomycetes</taxon>
        <taxon>Helotiales</taxon>
        <taxon>Lachnaceae</taxon>
        <taxon>Lachnellula</taxon>
    </lineage>
</organism>
<comment type="caution">
    <text evidence="5">The sequence shown here is derived from an EMBL/GenBank/DDBJ whole genome shotgun (WGS) entry which is preliminary data.</text>
</comment>
<dbReference type="GO" id="GO:0005634">
    <property type="term" value="C:nucleus"/>
    <property type="evidence" value="ECO:0007669"/>
    <property type="project" value="UniProtKB-SubCell"/>
</dbReference>
<dbReference type="SUPFAM" id="SSF57701">
    <property type="entry name" value="Zn2/Cys6 DNA-binding domain"/>
    <property type="match status" value="1"/>
</dbReference>
<dbReference type="AlphaFoldDB" id="A0A8T9C437"/>
<dbReference type="InterPro" id="IPR050613">
    <property type="entry name" value="Sec_Metabolite_Reg"/>
</dbReference>
<gene>
    <name evidence="5" type="primary">aurR2_3</name>
    <name evidence="5" type="ORF">LSUE1_G005974</name>
</gene>
<dbReference type="GO" id="GO:0003677">
    <property type="term" value="F:DNA binding"/>
    <property type="evidence" value="ECO:0007669"/>
    <property type="project" value="InterPro"/>
</dbReference>
<accession>A0A8T9C437</accession>
<dbReference type="PANTHER" id="PTHR31001:SF85">
    <property type="entry name" value="ZN(II)2CYS6 TRANSCRIPTION FACTOR (EUROFUNG)"/>
    <property type="match status" value="1"/>
</dbReference>
<dbReference type="InterPro" id="IPR007219">
    <property type="entry name" value="XnlR_reg_dom"/>
</dbReference>
<evidence type="ECO:0000259" key="4">
    <source>
        <dbReference type="PROSITE" id="PS50048"/>
    </source>
</evidence>
<dbReference type="PANTHER" id="PTHR31001">
    <property type="entry name" value="UNCHARACTERIZED TRANSCRIPTIONAL REGULATORY PROTEIN"/>
    <property type="match status" value="1"/>
</dbReference>
<dbReference type="PROSITE" id="PS50048">
    <property type="entry name" value="ZN2_CY6_FUNGAL_2"/>
    <property type="match status" value="1"/>
</dbReference>